<gene>
    <name evidence="2" type="ORF">HGRIS_006529</name>
</gene>
<proteinExistence type="predicted"/>
<accession>A0ABR3J9B7</accession>
<reference evidence="3" key="1">
    <citation type="submission" date="2024-06" db="EMBL/GenBank/DDBJ databases">
        <title>Multi-omics analyses provide insights into the biosynthesis of the anticancer antibiotic pleurotin in Hohenbuehelia grisea.</title>
        <authorList>
            <person name="Weaver J.A."/>
            <person name="Alberti F."/>
        </authorList>
    </citation>
    <scope>NUCLEOTIDE SEQUENCE [LARGE SCALE GENOMIC DNA]</scope>
    <source>
        <strain evidence="3">T-177</strain>
    </source>
</reference>
<dbReference type="Proteomes" id="UP001556367">
    <property type="component" value="Unassembled WGS sequence"/>
</dbReference>
<evidence type="ECO:0000256" key="1">
    <source>
        <dbReference type="SAM" id="MobiDB-lite"/>
    </source>
</evidence>
<evidence type="ECO:0000313" key="2">
    <source>
        <dbReference type="EMBL" id="KAL0952239.1"/>
    </source>
</evidence>
<feature type="compositionally biased region" description="Acidic residues" evidence="1">
    <location>
        <begin position="174"/>
        <end position="185"/>
    </location>
</feature>
<protein>
    <submittedName>
        <fullName evidence="2">Uncharacterized protein</fullName>
    </submittedName>
</protein>
<evidence type="ECO:0000313" key="3">
    <source>
        <dbReference type="Proteomes" id="UP001556367"/>
    </source>
</evidence>
<name>A0ABR3J9B7_9AGAR</name>
<feature type="region of interest" description="Disordered" evidence="1">
    <location>
        <begin position="159"/>
        <end position="185"/>
    </location>
</feature>
<keyword evidence="3" id="KW-1185">Reference proteome</keyword>
<dbReference type="SUPFAM" id="SSF100934">
    <property type="entry name" value="Heat shock protein 70kD (HSP70), C-terminal subdomain"/>
    <property type="match status" value="1"/>
</dbReference>
<sequence length="185" mass="18960">MVYAAALAPALNSSGAGLGGALGSAGGSVANRFFSRRSACNDCEPRQGRQGKVVIDGIDANGMLNVSASNKTLCKFDRTIITDDKDRSSNEEIGSEGEATAAKNGLESYAYNFRNLINDEKLSDKFDAGNKPKLVTSVNASVFLCSPIMHKLYAAGGGAPGGDAPTSFPGGAGDAEDSSNVEGVD</sequence>
<dbReference type="InterPro" id="IPR029048">
    <property type="entry name" value="HSP70_C_sf"/>
</dbReference>
<comment type="caution">
    <text evidence="2">The sequence shown here is derived from an EMBL/GenBank/DDBJ whole genome shotgun (WGS) entry which is preliminary data.</text>
</comment>
<dbReference type="EMBL" id="JASNQZ010000010">
    <property type="protein sequence ID" value="KAL0952239.1"/>
    <property type="molecule type" value="Genomic_DNA"/>
</dbReference>
<dbReference type="Gene3D" id="1.20.1270.10">
    <property type="match status" value="1"/>
</dbReference>
<organism evidence="2 3">
    <name type="scientific">Hohenbuehelia grisea</name>
    <dbReference type="NCBI Taxonomy" id="104357"/>
    <lineage>
        <taxon>Eukaryota</taxon>
        <taxon>Fungi</taxon>
        <taxon>Dikarya</taxon>
        <taxon>Basidiomycota</taxon>
        <taxon>Agaricomycotina</taxon>
        <taxon>Agaricomycetes</taxon>
        <taxon>Agaricomycetidae</taxon>
        <taxon>Agaricales</taxon>
        <taxon>Pleurotineae</taxon>
        <taxon>Pleurotaceae</taxon>
        <taxon>Hohenbuehelia</taxon>
    </lineage>
</organism>